<dbReference type="InterPro" id="IPR037291">
    <property type="entry name" value="DUF4139"/>
</dbReference>
<feature type="signal peptide" evidence="1">
    <location>
        <begin position="1"/>
        <end position="20"/>
    </location>
</feature>
<sequence length="531" mass="56908">MKFSLTTVLLLAAAPSALLAAPVEHPAQINAVTLFPWGAQVSRSVTVAEGETEVLVPNLPDGTDIASLRVSGEGVRIGAVTLIDERQPASDAVTSPEIEAARAEVERLEAALLTGEDAVAAIRAQAQAAQARVAFLNRVDTANTPPEQVAALAATVAEGVLEASRQALTAEAEARAADLALRPDREALEQARKALAALEHPARDSDAVLMQVSGAGTVTITTFVSDAGWQPAYDVRLDRAQGVLSLDRLVSVRQASGEDWNGVSLTLSTARPSERSAPSELWPEFLRFGPPEEPRQLAKVERGYAMEAAPMAAADESLVGAGALEMVGETVTYRYDSAVDIRDGVEDLRLQLDRLELPAEVLAEAVPMLDSTAYRIAEARNEGGQVLLPGPATLWLDGAVIGATHLPLVAAGAELRLGFGAIDGMQLRRIVEQAQEGDRGMISKSNERNETVRIEVENLTGETWPVRLIDRVPYGEQEDLEISYSATPKATEENYDDKRGLLAWRFDLEAGVKQTVDLETTIRWPAGQVLR</sequence>
<dbReference type="EMBL" id="JAOWKW010000012">
    <property type="protein sequence ID" value="MCV2879980.1"/>
    <property type="molecule type" value="Genomic_DNA"/>
</dbReference>
<dbReference type="PANTHER" id="PTHR31005:SF8">
    <property type="entry name" value="DUF4139 DOMAIN-CONTAINING PROTEIN"/>
    <property type="match status" value="1"/>
</dbReference>
<dbReference type="Proteomes" id="UP001526166">
    <property type="component" value="Unassembled WGS sequence"/>
</dbReference>
<protein>
    <submittedName>
        <fullName evidence="4">DUF4139 domain-containing protein</fullName>
    </submittedName>
</protein>
<proteinExistence type="predicted"/>
<dbReference type="NCBIfam" id="TIGR02231">
    <property type="entry name" value="mucoidy inhibitor MuiA family protein"/>
    <property type="match status" value="1"/>
</dbReference>
<evidence type="ECO:0000259" key="2">
    <source>
        <dbReference type="Pfam" id="PF13598"/>
    </source>
</evidence>
<dbReference type="InterPro" id="IPR011935">
    <property type="entry name" value="CHP02231"/>
</dbReference>
<name>A0ABT3A1W2_9RHOB</name>
<organism evidence="4 5">
    <name type="scientific">Sedimentimonas flavescens</name>
    <dbReference type="NCBI Taxonomy" id="2851012"/>
    <lineage>
        <taxon>Bacteria</taxon>
        <taxon>Pseudomonadati</taxon>
        <taxon>Pseudomonadota</taxon>
        <taxon>Alphaproteobacteria</taxon>
        <taxon>Rhodobacterales</taxon>
        <taxon>Rhodobacter group</taxon>
        <taxon>Sedimentimonas</taxon>
    </lineage>
</organism>
<evidence type="ECO:0000256" key="1">
    <source>
        <dbReference type="SAM" id="SignalP"/>
    </source>
</evidence>
<comment type="caution">
    <text evidence="4">The sequence shown here is derived from an EMBL/GenBank/DDBJ whole genome shotgun (WGS) entry which is preliminary data.</text>
</comment>
<feature type="domain" description="DUF4140" evidence="3">
    <location>
        <begin position="32"/>
        <end position="135"/>
    </location>
</feature>
<evidence type="ECO:0000313" key="5">
    <source>
        <dbReference type="Proteomes" id="UP001526166"/>
    </source>
</evidence>
<feature type="domain" description="DUF4139" evidence="2">
    <location>
        <begin position="218"/>
        <end position="525"/>
    </location>
</feature>
<dbReference type="RefSeq" id="WP_263848400.1">
    <property type="nucleotide sequence ID" value="NZ_JAOWKW010000012.1"/>
</dbReference>
<gene>
    <name evidence="4" type="ORF">OE699_14100</name>
</gene>
<dbReference type="InterPro" id="IPR025554">
    <property type="entry name" value="DUF4140"/>
</dbReference>
<dbReference type="Pfam" id="PF13600">
    <property type="entry name" value="DUF4140"/>
    <property type="match status" value="1"/>
</dbReference>
<dbReference type="Pfam" id="PF13598">
    <property type="entry name" value="DUF4139"/>
    <property type="match status" value="1"/>
</dbReference>
<dbReference type="PANTHER" id="PTHR31005">
    <property type="entry name" value="DUF4139 DOMAIN-CONTAINING PROTEIN"/>
    <property type="match status" value="1"/>
</dbReference>
<evidence type="ECO:0000259" key="3">
    <source>
        <dbReference type="Pfam" id="PF13600"/>
    </source>
</evidence>
<feature type="chain" id="PRO_5045642392" evidence="1">
    <location>
        <begin position="21"/>
        <end position="531"/>
    </location>
</feature>
<accession>A0ABT3A1W2</accession>
<keyword evidence="5" id="KW-1185">Reference proteome</keyword>
<reference evidence="4 5" key="1">
    <citation type="submission" date="2022-10" db="EMBL/GenBank/DDBJ databases">
        <title>Sinirhodobacter sp. nov., isolated from ocean surface sediments.</title>
        <authorList>
            <person name="He W."/>
            <person name="Wang L."/>
            <person name="Zhang D.-F."/>
        </authorList>
    </citation>
    <scope>NUCLEOTIDE SEQUENCE [LARGE SCALE GENOMIC DNA]</scope>
    <source>
        <strain evidence="4 5">WL0115</strain>
    </source>
</reference>
<keyword evidence="1" id="KW-0732">Signal</keyword>
<evidence type="ECO:0000313" key="4">
    <source>
        <dbReference type="EMBL" id="MCV2879980.1"/>
    </source>
</evidence>